<evidence type="ECO:0000313" key="8">
    <source>
        <dbReference type="Proteomes" id="UP000800040"/>
    </source>
</evidence>
<feature type="transmembrane region" description="Helical" evidence="6">
    <location>
        <begin position="295"/>
        <end position="314"/>
    </location>
</feature>
<feature type="transmembrane region" description="Helical" evidence="6">
    <location>
        <begin position="81"/>
        <end position="103"/>
    </location>
</feature>
<keyword evidence="2 6" id="KW-0812">Transmembrane</keyword>
<feature type="transmembrane region" description="Helical" evidence="6">
    <location>
        <begin position="174"/>
        <end position="197"/>
    </location>
</feature>
<dbReference type="AlphaFoldDB" id="A0A6A5KVM9"/>
<sequence>MTYKQRNRQAWYTLPMSTGGLALLLHPSNQPHTFTGLVTIGETIFIFDLILFTVITCAITYRFIRRPSLLKQSLLHPSESLFFATPFLAFACIIGGMSLYGTPHCGPWLPRAYDILFWIYFSTTFLVAATQYYLLFSSPALKMQDMTPAWDLPIFPFMLSGTLAAIGAASDPNAVTMVVAGLTAQGLGMVVSVIMYVMYVHRMIEWGFPSPNSRPAMFIAVGPPAFTSLAIIGMAKGFPPNTTFFGNDGLATANTLRLLATMVAVFIWSLAFWFFCIALLSIVAAAREVTFHLNWWAFVFPNVGFTLATIKIGSMFRSAGVSWVGSVMSVCLLGTYLFVFARCVRAVLRRDILSGGLDEDTYYSEEKPKQRRRREERRARAKAKAKAKAQEKRA</sequence>
<dbReference type="InterPro" id="IPR030185">
    <property type="entry name" value="Mae1"/>
</dbReference>
<dbReference type="InterPro" id="IPR038665">
    <property type="entry name" value="Voltage-dep_anion_channel_sf"/>
</dbReference>
<dbReference type="InterPro" id="IPR004695">
    <property type="entry name" value="SLAC1/Mae1/Ssu1/TehA"/>
</dbReference>
<evidence type="ECO:0000256" key="5">
    <source>
        <dbReference type="SAM" id="MobiDB-lite"/>
    </source>
</evidence>
<organism evidence="7 8">
    <name type="scientific">Decorospora gaudefroyi</name>
    <dbReference type="NCBI Taxonomy" id="184978"/>
    <lineage>
        <taxon>Eukaryota</taxon>
        <taxon>Fungi</taxon>
        <taxon>Dikarya</taxon>
        <taxon>Ascomycota</taxon>
        <taxon>Pezizomycotina</taxon>
        <taxon>Dothideomycetes</taxon>
        <taxon>Pleosporomycetidae</taxon>
        <taxon>Pleosporales</taxon>
        <taxon>Pleosporineae</taxon>
        <taxon>Pleosporaceae</taxon>
        <taxon>Decorospora</taxon>
    </lineage>
</organism>
<keyword evidence="3 6" id="KW-1133">Transmembrane helix</keyword>
<name>A0A6A5KVM9_9PLEO</name>
<feature type="transmembrane region" description="Helical" evidence="6">
    <location>
        <begin position="258"/>
        <end position="283"/>
    </location>
</feature>
<evidence type="ECO:0000256" key="2">
    <source>
        <dbReference type="ARBA" id="ARBA00022692"/>
    </source>
</evidence>
<comment type="subcellular location">
    <subcellularLocation>
        <location evidence="1">Membrane</location>
        <topology evidence="1">Multi-pass membrane protein</topology>
    </subcellularLocation>
</comment>
<evidence type="ECO:0000256" key="3">
    <source>
        <dbReference type="ARBA" id="ARBA00022989"/>
    </source>
</evidence>
<evidence type="ECO:0000313" key="7">
    <source>
        <dbReference type="EMBL" id="KAF1839421.1"/>
    </source>
</evidence>
<evidence type="ECO:0000256" key="1">
    <source>
        <dbReference type="ARBA" id="ARBA00004141"/>
    </source>
</evidence>
<proteinExistence type="predicted"/>
<dbReference type="Proteomes" id="UP000800040">
    <property type="component" value="Unassembled WGS sequence"/>
</dbReference>
<dbReference type="Pfam" id="PF03595">
    <property type="entry name" value="SLAC1"/>
    <property type="match status" value="1"/>
</dbReference>
<dbReference type="EMBL" id="ML975245">
    <property type="protein sequence ID" value="KAF1839421.1"/>
    <property type="molecule type" value="Genomic_DNA"/>
</dbReference>
<feature type="transmembrane region" description="Helical" evidence="6">
    <location>
        <begin position="115"/>
        <end position="136"/>
    </location>
</feature>
<dbReference type="PANTHER" id="PTHR31162:SF0">
    <property type="entry name" value="MALIC ACID TRANSPORT PROTEIN"/>
    <property type="match status" value="1"/>
</dbReference>
<evidence type="ECO:0000256" key="4">
    <source>
        <dbReference type="ARBA" id="ARBA00023136"/>
    </source>
</evidence>
<evidence type="ECO:0000256" key="6">
    <source>
        <dbReference type="SAM" id="Phobius"/>
    </source>
</evidence>
<dbReference type="GO" id="GO:0016020">
    <property type="term" value="C:membrane"/>
    <property type="evidence" value="ECO:0007669"/>
    <property type="project" value="UniProtKB-SubCell"/>
</dbReference>
<dbReference type="GO" id="GO:0015140">
    <property type="term" value="F:malate transmembrane transporter activity"/>
    <property type="evidence" value="ECO:0007669"/>
    <property type="project" value="InterPro"/>
</dbReference>
<protein>
    <recommendedName>
        <fullName evidence="9">C4-dicarboxylate transporter/malic acid transport protein</fullName>
    </recommendedName>
</protein>
<keyword evidence="8" id="KW-1185">Reference proteome</keyword>
<feature type="transmembrane region" description="Helical" evidence="6">
    <location>
        <begin position="320"/>
        <end position="341"/>
    </location>
</feature>
<keyword evidence="4 6" id="KW-0472">Membrane</keyword>
<accession>A0A6A5KVM9</accession>
<reference evidence="7" key="1">
    <citation type="submission" date="2020-01" db="EMBL/GenBank/DDBJ databases">
        <authorList>
            <consortium name="DOE Joint Genome Institute"/>
            <person name="Haridas S."/>
            <person name="Albert R."/>
            <person name="Binder M."/>
            <person name="Bloem J."/>
            <person name="Labutti K."/>
            <person name="Salamov A."/>
            <person name="Andreopoulos B."/>
            <person name="Baker S.E."/>
            <person name="Barry K."/>
            <person name="Bills G."/>
            <person name="Bluhm B.H."/>
            <person name="Cannon C."/>
            <person name="Castanera R."/>
            <person name="Culley D.E."/>
            <person name="Daum C."/>
            <person name="Ezra D."/>
            <person name="Gonzalez J.B."/>
            <person name="Henrissat B."/>
            <person name="Kuo A."/>
            <person name="Liang C."/>
            <person name="Lipzen A."/>
            <person name="Lutzoni F."/>
            <person name="Magnuson J."/>
            <person name="Mondo S."/>
            <person name="Nolan M."/>
            <person name="Ohm R."/>
            <person name="Pangilinan J."/>
            <person name="Park H.-J."/>
            <person name="Ramirez L."/>
            <person name="Alfaro M."/>
            <person name="Sun H."/>
            <person name="Tritt A."/>
            <person name="Yoshinaga Y."/>
            <person name="Zwiers L.-H."/>
            <person name="Turgeon B.G."/>
            <person name="Goodwin S.B."/>
            <person name="Spatafora J.W."/>
            <person name="Crous P.W."/>
            <person name="Grigoriev I.V."/>
        </authorList>
    </citation>
    <scope>NUCLEOTIDE SEQUENCE</scope>
    <source>
        <strain evidence="7">P77</strain>
    </source>
</reference>
<gene>
    <name evidence="7" type="ORF">BDW02DRAFT_563961</name>
</gene>
<feature type="transmembrane region" description="Helical" evidence="6">
    <location>
        <begin position="34"/>
        <end position="61"/>
    </location>
</feature>
<feature type="transmembrane region" description="Helical" evidence="6">
    <location>
        <begin position="218"/>
        <end position="238"/>
    </location>
</feature>
<feature type="compositionally biased region" description="Basic residues" evidence="5">
    <location>
        <begin position="369"/>
        <end position="387"/>
    </location>
</feature>
<evidence type="ECO:0008006" key="9">
    <source>
        <dbReference type="Google" id="ProtNLM"/>
    </source>
</evidence>
<dbReference type="CDD" id="cd09317">
    <property type="entry name" value="TDT_Mae1_like"/>
    <property type="match status" value="1"/>
</dbReference>
<dbReference type="PANTHER" id="PTHR31162">
    <property type="entry name" value="MALIC ACID TRANSPORT PROTEIN-RELATED"/>
    <property type="match status" value="1"/>
</dbReference>
<dbReference type="OrthoDB" id="2901184at2759"/>
<dbReference type="Gene3D" id="1.50.10.150">
    <property type="entry name" value="Voltage-dependent anion channel"/>
    <property type="match status" value="1"/>
</dbReference>
<feature type="region of interest" description="Disordered" evidence="5">
    <location>
        <begin position="364"/>
        <end position="394"/>
    </location>
</feature>